<dbReference type="EMBL" id="JXAK01000035">
    <property type="protein sequence ID" value="KIL39576.1"/>
    <property type="molecule type" value="Genomic_DNA"/>
</dbReference>
<sequence>MNDRPSREAETVGVYLPIVDREFNIIAFEAAVKHVETGAEHGDFDLSGFQDNEVTDIWDYYYQYQAISSYKGTVPLLVRADGREACPEILPSATENNANIIFLLKKRNIDYDYLDLLQLNPSFALEENSEGVLAWPFSSNWTIPAFIKTFPSFIKLRSGDGDRPFIRTECIEGGDESFVDLILSPFKKLGVKFIVSGVNCKKDFDLMKYAGDGFMGSWITEQVNGNKYEIQ</sequence>
<proteinExistence type="predicted"/>
<evidence type="ECO:0000313" key="2">
    <source>
        <dbReference type="Proteomes" id="UP000031967"/>
    </source>
</evidence>
<keyword evidence="2" id="KW-1185">Reference proteome</keyword>
<dbReference type="Proteomes" id="UP000031967">
    <property type="component" value="Unassembled WGS sequence"/>
</dbReference>
<dbReference type="RefSeq" id="WP_041049181.1">
    <property type="nucleotide sequence ID" value="NZ_JXAK01000035.1"/>
</dbReference>
<gene>
    <name evidence="1" type="ORF">SD70_19430</name>
</gene>
<evidence type="ECO:0000313" key="1">
    <source>
        <dbReference type="EMBL" id="KIL39576.1"/>
    </source>
</evidence>
<accession>A0ABR5AF10</accession>
<comment type="caution">
    <text evidence="1">The sequence shown here is derived from an EMBL/GenBank/DDBJ whole genome shotgun (WGS) entry which is preliminary data.</text>
</comment>
<organism evidence="1 2">
    <name type="scientific">Gordoniibacillus kamchatkensis</name>
    <dbReference type="NCBI Taxonomy" id="1590651"/>
    <lineage>
        <taxon>Bacteria</taxon>
        <taxon>Bacillati</taxon>
        <taxon>Bacillota</taxon>
        <taxon>Bacilli</taxon>
        <taxon>Bacillales</taxon>
        <taxon>Paenibacillaceae</taxon>
        <taxon>Gordoniibacillus</taxon>
    </lineage>
</organism>
<name>A0ABR5AF10_9BACL</name>
<protein>
    <submittedName>
        <fullName evidence="1">Uncharacterized protein</fullName>
    </submittedName>
</protein>
<reference evidence="1 2" key="1">
    <citation type="submission" date="2014-12" db="EMBL/GenBank/DDBJ databases">
        <title>Draft genome sequence of Paenibacillus kamchatkensis strain B-2647.</title>
        <authorList>
            <person name="Karlyshev A.V."/>
            <person name="Kudryashova E.B."/>
        </authorList>
    </citation>
    <scope>NUCLEOTIDE SEQUENCE [LARGE SCALE GENOMIC DNA]</scope>
    <source>
        <strain evidence="1 2">VKM B-2647</strain>
    </source>
</reference>